<name>A0AAW9S457_9BACT</name>
<sequence>MKIELYPEFEEVFENDDLKGVFYPLCKVSEINSSMNSPLFFVSSNGIWVNENIKNEYNQASFTCFEMNNGKYSFKGDLNVYLGYEQAPKIIENLEADFKQNGERYLAQKIKTESYIQNILENYNLDFGELDAKYFLQTFYQFSINKLIYQKTGNFGAFNQIIYDWDQPDESPIIYEIKNDNTTGYADIEINKEYFFPKSIEIEKYEKVGFVIGHEFFTDGNDTYLIYDKENHRAICINHYS</sequence>
<organism evidence="1 2">
    <name type="scientific">Rapidithrix thailandica</name>
    <dbReference type="NCBI Taxonomy" id="413964"/>
    <lineage>
        <taxon>Bacteria</taxon>
        <taxon>Pseudomonadati</taxon>
        <taxon>Bacteroidota</taxon>
        <taxon>Cytophagia</taxon>
        <taxon>Cytophagales</taxon>
        <taxon>Flammeovirgaceae</taxon>
        <taxon>Rapidithrix</taxon>
    </lineage>
</organism>
<reference evidence="1 2" key="1">
    <citation type="submission" date="2024-04" db="EMBL/GenBank/DDBJ databases">
        <title>Novel genus in family Flammeovirgaceae.</title>
        <authorList>
            <person name="Nguyen T.H."/>
            <person name="Vuong T.Q."/>
            <person name="Le H."/>
            <person name="Kim S.-G."/>
        </authorList>
    </citation>
    <scope>NUCLEOTIDE SEQUENCE [LARGE SCALE GENOMIC DNA]</scope>
    <source>
        <strain evidence="1 2">JCM 23209</strain>
    </source>
</reference>
<evidence type="ECO:0000313" key="2">
    <source>
        <dbReference type="Proteomes" id="UP001403385"/>
    </source>
</evidence>
<proteinExistence type="predicted"/>
<comment type="caution">
    <text evidence="1">The sequence shown here is derived from an EMBL/GenBank/DDBJ whole genome shotgun (WGS) entry which is preliminary data.</text>
</comment>
<dbReference type="RefSeq" id="WP_346819985.1">
    <property type="nucleotide sequence ID" value="NZ_JBDKWZ010000002.1"/>
</dbReference>
<evidence type="ECO:0000313" key="1">
    <source>
        <dbReference type="EMBL" id="MEN7547200.1"/>
    </source>
</evidence>
<dbReference type="EMBL" id="JBDKWZ010000002">
    <property type="protein sequence ID" value="MEN7547200.1"/>
    <property type="molecule type" value="Genomic_DNA"/>
</dbReference>
<gene>
    <name evidence="1" type="ORF">AAG747_04730</name>
</gene>
<dbReference type="Proteomes" id="UP001403385">
    <property type="component" value="Unassembled WGS sequence"/>
</dbReference>
<accession>A0AAW9S457</accession>
<keyword evidence="2" id="KW-1185">Reference proteome</keyword>
<dbReference type="AlphaFoldDB" id="A0AAW9S457"/>
<protein>
    <submittedName>
        <fullName evidence="1">Uncharacterized protein</fullName>
    </submittedName>
</protein>